<keyword evidence="6" id="KW-1185">Reference proteome</keyword>
<feature type="domain" description="Solute-binding protein family 3/N-terminal" evidence="4">
    <location>
        <begin position="37"/>
        <end position="258"/>
    </location>
</feature>
<dbReference type="EMBL" id="BMPZ01000002">
    <property type="protein sequence ID" value="GGI73088.1"/>
    <property type="molecule type" value="Genomic_DNA"/>
</dbReference>
<comment type="caution">
    <text evidence="5">The sequence shown here is derived from an EMBL/GenBank/DDBJ whole genome shotgun (WGS) entry which is preliminary data.</text>
</comment>
<evidence type="ECO:0000256" key="3">
    <source>
        <dbReference type="SAM" id="SignalP"/>
    </source>
</evidence>
<name>A0A917N7E5_9GAMM</name>
<evidence type="ECO:0000313" key="5">
    <source>
        <dbReference type="EMBL" id="GGI73088.1"/>
    </source>
</evidence>
<dbReference type="SMART" id="SM00062">
    <property type="entry name" value="PBPb"/>
    <property type="match status" value="1"/>
</dbReference>
<proteinExistence type="inferred from homology"/>
<dbReference type="AlphaFoldDB" id="A0A917N7E5"/>
<sequence>MTPPWLRLFQFVLLFLSLGVATTTFANNETTELPPNHISIAAEDGWPPFADQYGRGISHQIIETVFERQNVEVRSVIVPYNRALLMAENGDVDAVFNVSRHKSASDKYLFGKHPLFITNSVVFENTKRPIAARTIKQLANKTRVGVIKGFEYDGQILSRNDLEFVVVDNQYQLINLLLVNRIDAAVMYEKVAESYIKQMGVATEISKAFVLHTGEIYIGFSKQRPYAQQLVQLFDQGLEEFLQEEVYHNLIAGYATAPQL</sequence>
<dbReference type="SUPFAM" id="SSF53850">
    <property type="entry name" value="Periplasmic binding protein-like II"/>
    <property type="match status" value="1"/>
</dbReference>
<accession>A0A917N7E5</accession>
<evidence type="ECO:0000256" key="1">
    <source>
        <dbReference type="ARBA" id="ARBA00010333"/>
    </source>
</evidence>
<dbReference type="Gene3D" id="3.40.190.10">
    <property type="entry name" value="Periplasmic binding protein-like II"/>
    <property type="match status" value="2"/>
</dbReference>
<reference evidence="5" key="1">
    <citation type="journal article" date="2014" name="Int. J. Syst. Evol. Microbiol.">
        <title>Complete genome sequence of Corynebacterium casei LMG S-19264T (=DSM 44701T), isolated from a smear-ripened cheese.</title>
        <authorList>
            <consortium name="US DOE Joint Genome Institute (JGI-PGF)"/>
            <person name="Walter F."/>
            <person name="Albersmeier A."/>
            <person name="Kalinowski J."/>
            <person name="Ruckert C."/>
        </authorList>
    </citation>
    <scope>NUCLEOTIDE SEQUENCE</scope>
    <source>
        <strain evidence="5">JCM 30804</strain>
    </source>
</reference>
<feature type="signal peptide" evidence="3">
    <location>
        <begin position="1"/>
        <end position="26"/>
    </location>
</feature>
<reference evidence="5" key="2">
    <citation type="submission" date="2020-09" db="EMBL/GenBank/DDBJ databases">
        <authorList>
            <person name="Sun Q."/>
            <person name="Ohkuma M."/>
        </authorList>
    </citation>
    <scope>NUCLEOTIDE SEQUENCE</scope>
    <source>
        <strain evidence="5">JCM 30804</strain>
    </source>
</reference>
<dbReference type="PANTHER" id="PTHR35936:SF25">
    <property type="entry name" value="ABC TRANSPORTER SUBSTRATE-BINDING PROTEIN"/>
    <property type="match status" value="1"/>
</dbReference>
<gene>
    <name evidence="5" type="ORF">GCM10009332_08260</name>
</gene>
<protein>
    <submittedName>
        <fullName evidence="5">Amino acid ABC transporter substrate-binding protein</fullName>
    </submittedName>
</protein>
<feature type="chain" id="PRO_5037908256" evidence="3">
    <location>
        <begin position="27"/>
        <end position="260"/>
    </location>
</feature>
<comment type="similarity">
    <text evidence="1">Belongs to the bacterial solute-binding protein 3 family.</text>
</comment>
<dbReference type="RefSeq" id="WP_188918163.1">
    <property type="nucleotide sequence ID" value="NZ_BMPZ01000002.1"/>
</dbReference>
<keyword evidence="2 3" id="KW-0732">Signal</keyword>
<dbReference type="PANTHER" id="PTHR35936">
    <property type="entry name" value="MEMBRANE-BOUND LYTIC MUREIN TRANSGLYCOSYLASE F"/>
    <property type="match status" value="1"/>
</dbReference>
<dbReference type="Pfam" id="PF00497">
    <property type="entry name" value="SBP_bac_3"/>
    <property type="match status" value="1"/>
</dbReference>
<evidence type="ECO:0000256" key="2">
    <source>
        <dbReference type="ARBA" id="ARBA00022729"/>
    </source>
</evidence>
<dbReference type="InterPro" id="IPR001638">
    <property type="entry name" value="Solute-binding_3/MltF_N"/>
</dbReference>
<evidence type="ECO:0000313" key="6">
    <source>
        <dbReference type="Proteomes" id="UP000613743"/>
    </source>
</evidence>
<dbReference type="Proteomes" id="UP000613743">
    <property type="component" value="Unassembled WGS sequence"/>
</dbReference>
<organism evidence="5 6">
    <name type="scientific">Shewanella gelidii</name>
    <dbReference type="NCBI Taxonomy" id="1642821"/>
    <lineage>
        <taxon>Bacteria</taxon>
        <taxon>Pseudomonadati</taxon>
        <taxon>Pseudomonadota</taxon>
        <taxon>Gammaproteobacteria</taxon>
        <taxon>Alteromonadales</taxon>
        <taxon>Shewanellaceae</taxon>
        <taxon>Shewanella</taxon>
    </lineage>
</organism>
<evidence type="ECO:0000259" key="4">
    <source>
        <dbReference type="SMART" id="SM00062"/>
    </source>
</evidence>